<feature type="region of interest" description="Disordered" evidence="7">
    <location>
        <begin position="32"/>
        <end position="96"/>
    </location>
</feature>
<dbReference type="Proteomes" id="UP000280296">
    <property type="component" value="Unassembled WGS sequence"/>
</dbReference>
<proteinExistence type="inferred from homology"/>
<evidence type="ECO:0000256" key="2">
    <source>
        <dbReference type="ARBA" id="ARBA00008017"/>
    </source>
</evidence>
<dbReference type="InterPro" id="IPR049278">
    <property type="entry name" value="MS_channel_C"/>
</dbReference>
<dbReference type="InterPro" id="IPR011014">
    <property type="entry name" value="MscS_channel_TM-2"/>
</dbReference>
<dbReference type="PANTHER" id="PTHR30460">
    <property type="entry name" value="MODERATE CONDUCTANCE MECHANOSENSITIVE CHANNEL YBIO"/>
    <property type="match status" value="1"/>
</dbReference>
<dbReference type="Gene3D" id="3.30.70.100">
    <property type="match status" value="1"/>
</dbReference>
<comment type="subcellular location">
    <subcellularLocation>
        <location evidence="1">Cell membrane</location>
        <topology evidence="1">Multi-pass membrane protein</topology>
    </subcellularLocation>
</comment>
<name>A0A432MIQ4_9BACT</name>
<comment type="caution">
    <text evidence="11">The sequence shown here is derived from an EMBL/GenBank/DDBJ whole genome shotgun (WGS) entry which is preliminary data.</text>
</comment>
<dbReference type="SUPFAM" id="SSF50182">
    <property type="entry name" value="Sm-like ribonucleoproteins"/>
    <property type="match status" value="1"/>
</dbReference>
<dbReference type="InterPro" id="IPR023408">
    <property type="entry name" value="MscS_beta-dom_sf"/>
</dbReference>
<feature type="domain" description="Mechanosensitive ion channel MscS C-terminal" evidence="10">
    <location>
        <begin position="619"/>
        <end position="705"/>
    </location>
</feature>
<dbReference type="InterPro" id="IPR045276">
    <property type="entry name" value="YbiO_bact"/>
</dbReference>
<feature type="compositionally biased region" description="Pro residues" evidence="7">
    <location>
        <begin position="275"/>
        <end position="286"/>
    </location>
</feature>
<dbReference type="AlphaFoldDB" id="A0A432MIQ4"/>
<protein>
    <submittedName>
        <fullName evidence="11">Mechanosensitive ion channel</fullName>
    </submittedName>
</protein>
<evidence type="ECO:0000256" key="6">
    <source>
        <dbReference type="ARBA" id="ARBA00023136"/>
    </source>
</evidence>
<feature type="transmembrane region" description="Helical" evidence="8">
    <location>
        <begin position="454"/>
        <end position="474"/>
    </location>
</feature>
<dbReference type="InterPro" id="IPR010920">
    <property type="entry name" value="LSM_dom_sf"/>
</dbReference>
<evidence type="ECO:0000313" key="12">
    <source>
        <dbReference type="Proteomes" id="UP000280296"/>
    </source>
</evidence>
<feature type="compositionally biased region" description="Low complexity" evidence="7">
    <location>
        <begin position="37"/>
        <end position="73"/>
    </location>
</feature>
<dbReference type="PANTHER" id="PTHR30460:SF0">
    <property type="entry name" value="MODERATE CONDUCTANCE MECHANOSENSITIVE CHANNEL YBIO"/>
    <property type="match status" value="1"/>
</dbReference>
<dbReference type="GO" id="GO:0008381">
    <property type="term" value="F:mechanosensitive monoatomic ion channel activity"/>
    <property type="evidence" value="ECO:0007669"/>
    <property type="project" value="InterPro"/>
</dbReference>
<dbReference type="Pfam" id="PF21082">
    <property type="entry name" value="MS_channel_3rd"/>
    <property type="match status" value="1"/>
</dbReference>
<keyword evidence="12" id="KW-1185">Reference proteome</keyword>
<dbReference type="OrthoDB" id="9809206at2"/>
<feature type="domain" description="Mechanosensitive ion channel MscS" evidence="9">
    <location>
        <begin position="547"/>
        <end position="612"/>
    </location>
</feature>
<reference evidence="11 12" key="1">
    <citation type="submission" date="2018-12" db="EMBL/GenBank/DDBJ databases">
        <authorList>
            <person name="Toschakov S.V."/>
        </authorList>
    </citation>
    <scope>NUCLEOTIDE SEQUENCE [LARGE SCALE GENOMIC DNA]</scope>
    <source>
        <strain evidence="11 12">GM2012</strain>
    </source>
</reference>
<evidence type="ECO:0000256" key="5">
    <source>
        <dbReference type="ARBA" id="ARBA00022989"/>
    </source>
</evidence>
<feature type="compositionally biased region" description="Pro residues" evidence="7">
    <location>
        <begin position="228"/>
        <end position="244"/>
    </location>
</feature>
<reference evidence="11 12" key="2">
    <citation type="submission" date="2019-01" db="EMBL/GenBank/DDBJ databases">
        <title>Tautonia sociabilis, a novel thermotolerant planctomycete of Isosphaeraceae family, isolated from a 4000 m deep subterranean habitat.</title>
        <authorList>
            <person name="Kovaleva O.L."/>
            <person name="Elcheninov A.G."/>
            <person name="Van Heerden E."/>
            <person name="Toshchakov S.V."/>
            <person name="Novikov A."/>
            <person name="Bonch-Osmolovskaya E.A."/>
            <person name="Kublanov I.V."/>
        </authorList>
    </citation>
    <scope>NUCLEOTIDE SEQUENCE [LARGE SCALE GENOMIC DNA]</scope>
    <source>
        <strain evidence="11 12">GM2012</strain>
    </source>
</reference>
<dbReference type="InterPro" id="IPR006685">
    <property type="entry name" value="MscS_channel_2nd"/>
</dbReference>
<accession>A0A432MIQ4</accession>
<evidence type="ECO:0000256" key="3">
    <source>
        <dbReference type="ARBA" id="ARBA00022475"/>
    </source>
</evidence>
<evidence type="ECO:0000259" key="10">
    <source>
        <dbReference type="Pfam" id="PF21082"/>
    </source>
</evidence>
<keyword evidence="6 8" id="KW-0472">Membrane</keyword>
<evidence type="ECO:0000313" key="11">
    <source>
        <dbReference type="EMBL" id="RUL87085.1"/>
    </source>
</evidence>
<dbReference type="GO" id="GO:0005886">
    <property type="term" value="C:plasma membrane"/>
    <property type="evidence" value="ECO:0007669"/>
    <property type="project" value="UniProtKB-SubCell"/>
</dbReference>
<evidence type="ECO:0000256" key="4">
    <source>
        <dbReference type="ARBA" id="ARBA00022692"/>
    </source>
</evidence>
<comment type="similarity">
    <text evidence="2">Belongs to the MscS (TC 1.A.23) family.</text>
</comment>
<evidence type="ECO:0000256" key="7">
    <source>
        <dbReference type="SAM" id="MobiDB-lite"/>
    </source>
</evidence>
<evidence type="ECO:0000256" key="1">
    <source>
        <dbReference type="ARBA" id="ARBA00004651"/>
    </source>
</evidence>
<dbReference type="Gene3D" id="2.30.30.60">
    <property type="match status" value="1"/>
</dbReference>
<keyword evidence="5 8" id="KW-1133">Transmembrane helix</keyword>
<dbReference type="RefSeq" id="WP_126726129.1">
    <property type="nucleotide sequence ID" value="NZ_RYZH01000026.1"/>
</dbReference>
<feature type="compositionally biased region" description="Low complexity" evidence="7">
    <location>
        <begin position="209"/>
        <end position="227"/>
    </location>
</feature>
<feature type="region of interest" description="Disordered" evidence="7">
    <location>
        <begin position="207"/>
        <end position="311"/>
    </location>
</feature>
<feature type="compositionally biased region" description="Basic and acidic residues" evidence="7">
    <location>
        <begin position="289"/>
        <end position="311"/>
    </location>
</feature>
<dbReference type="InterPro" id="IPR011066">
    <property type="entry name" value="MscS_channel_C_sf"/>
</dbReference>
<keyword evidence="3" id="KW-1003">Cell membrane</keyword>
<keyword evidence="4 8" id="KW-0812">Transmembrane</keyword>
<organism evidence="11 12">
    <name type="scientific">Tautonia sociabilis</name>
    <dbReference type="NCBI Taxonomy" id="2080755"/>
    <lineage>
        <taxon>Bacteria</taxon>
        <taxon>Pseudomonadati</taxon>
        <taxon>Planctomycetota</taxon>
        <taxon>Planctomycetia</taxon>
        <taxon>Isosphaerales</taxon>
        <taxon>Isosphaeraceae</taxon>
        <taxon>Tautonia</taxon>
    </lineage>
</organism>
<dbReference type="Gene3D" id="1.10.287.1260">
    <property type="match status" value="1"/>
</dbReference>
<dbReference type="EMBL" id="RYZH01000026">
    <property type="protein sequence ID" value="RUL87085.1"/>
    <property type="molecule type" value="Genomic_DNA"/>
</dbReference>
<evidence type="ECO:0000256" key="8">
    <source>
        <dbReference type="SAM" id="Phobius"/>
    </source>
</evidence>
<sequence length="746" mass="80438">MARSKRRESLPSRSARAVGATVALTGLVLYQSGGLNASPGQEAPQEPAPAAGAPAAGAPAADDSSRASPTAPAEAPVDPELSRTGQEPGEAEQVARLERIIRANREELEKQKAKLDDGPNSEYRRAEAEFNTLDQQFAKTQAALQAAVDTGQDDDGTLGDKLKDLETRRQLAKERFELAIQERKAAAEQIAILERAIAEDEARLRELLGEAPAGTEPAPASADGPASSPSPAPATPAPTSPEPTAPASSEASSPSAAEPTIPAPLGSTAPAAFGTPPPDADPPATPPAKSEEVVRAEQEVEQRSEAAAQAERRARSLEERLALIDRNLDTVREQLTNAQRKADNARQTRDLLAAEFQTKALEGAAEAELRPLRDRIAEAERAVRQATAEVRDRTGRLEELRDERDVILEARMAVLREAAAARRELEMARESLQQASNPFSPRNLSRWALTRGPGILAILVGAALLIGLINRFSGRAASMIARRSNRGTQTEREDRANTLVSVFHNAASAVIVIGAGIMALDQAGVPIAPILGGAAVLGLAISFGAQNLVSDFFYGFMILLENQYKLNDVVKINDHSGQVERITLRMTALRDLEGNLHFIPNGQVTAVINMTHGWSRALFEIGVSYKEDVDRVMEVILEVGKDLRQDPRFRPLILEDPTMLGVDAFADSAVIIKFFIKTRPLQQWMVKRELLRRLKKRFDELGIEIPFPHRTVYHRTDDEGLAHLVADAGQAARSVAGGGDGNGQAH</sequence>
<gene>
    <name evidence="11" type="ORF">TsocGM_14195</name>
</gene>
<dbReference type="SUPFAM" id="SSF82861">
    <property type="entry name" value="Mechanosensitive channel protein MscS (YggB), transmembrane region"/>
    <property type="match status" value="1"/>
</dbReference>
<dbReference type="Pfam" id="PF00924">
    <property type="entry name" value="MS_channel_2nd"/>
    <property type="match status" value="1"/>
</dbReference>
<feature type="transmembrane region" description="Helical" evidence="8">
    <location>
        <begin position="526"/>
        <end position="549"/>
    </location>
</feature>
<evidence type="ECO:0000259" key="9">
    <source>
        <dbReference type="Pfam" id="PF00924"/>
    </source>
</evidence>
<feature type="transmembrane region" description="Helical" evidence="8">
    <location>
        <begin position="495"/>
        <end position="520"/>
    </location>
</feature>
<feature type="compositionally biased region" description="Low complexity" evidence="7">
    <location>
        <begin position="245"/>
        <end position="274"/>
    </location>
</feature>
<dbReference type="SUPFAM" id="SSF82689">
    <property type="entry name" value="Mechanosensitive channel protein MscS (YggB), C-terminal domain"/>
    <property type="match status" value="1"/>
</dbReference>